<gene>
    <name evidence="1" type="primary">PM20D2</name>
</gene>
<dbReference type="Pfam" id="PF01546">
    <property type="entry name" value="Peptidase_M20"/>
    <property type="match status" value="1"/>
</dbReference>
<dbReference type="SUPFAM" id="SSF53187">
    <property type="entry name" value="Zn-dependent exopeptidases"/>
    <property type="match status" value="1"/>
</dbReference>
<dbReference type="SUPFAM" id="SSF55031">
    <property type="entry name" value="Bacterial exopeptidase dimerisation domain"/>
    <property type="match status" value="1"/>
</dbReference>
<dbReference type="AlphaFoldDB" id="A0A4W6DQ10"/>
<dbReference type="Proteomes" id="UP000314980">
    <property type="component" value="Unassembled WGS sequence"/>
</dbReference>
<accession>A0A4W6DQ10</accession>
<organism evidence="1 2">
    <name type="scientific">Lates calcarifer</name>
    <name type="common">Barramundi</name>
    <name type="synonym">Holocentrus calcarifer</name>
    <dbReference type="NCBI Taxonomy" id="8187"/>
    <lineage>
        <taxon>Eukaryota</taxon>
        <taxon>Metazoa</taxon>
        <taxon>Chordata</taxon>
        <taxon>Craniata</taxon>
        <taxon>Vertebrata</taxon>
        <taxon>Euteleostomi</taxon>
        <taxon>Actinopterygii</taxon>
        <taxon>Neopterygii</taxon>
        <taxon>Teleostei</taxon>
        <taxon>Neoteleostei</taxon>
        <taxon>Acanthomorphata</taxon>
        <taxon>Carangaria</taxon>
        <taxon>Carangaria incertae sedis</taxon>
        <taxon>Centropomidae</taxon>
        <taxon>Lates</taxon>
    </lineage>
</organism>
<dbReference type="Gene3D" id="3.40.630.10">
    <property type="entry name" value="Zn peptidases"/>
    <property type="match status" value="1"/>
</dbReference>
<keyword evidence="2" id="KW-1185">Reference proteome</keyword>
<reference evidence="1" key="2">
    <citation type="submission" date="2025-08" db="UniProtKB">
        <authorList>
            <consortium name="Ensembl"/>
        </authorList>
    </citation>
    <scope>IDENTIFICATION</scope>
</reference>
<dbReference type="GeneTree" id="ENSGT00390000003365"/>
<reference evidence="2" key="1">
    <citation type="submission" date="2015-09" db="EMBL/GenBank/DDBJ databases">
        <authorList>
            <person name="Sai Rama Sridatta P."/>
        </authorList>
    </citation>
    <scope>NUCLEOTIDE SEQUENCE [LARGE SCALE GENOMIC DNA]</scope>
</reference>
<dbReference type="PANTHER" id="PTHR30575">
    <property type="entry name" value="PEPTIDASE M20"/>
    <property type="match status" value="1"/>
</dbReference>
<protein>
    <submittedName>
        <fullName evidence="1">Peptidase M20 domain containing 2</fullName>
    </submittedName>
</protein>
<proteinExistence type="predicted"/>
<reference evidence="1" key="3">
    <citation type="submission" date="2025-09" db="UniProtKB">
        <authorList>
            <consortium name="Ensembl"/>
        </authorList>
    </citation>
    <scope>IDENTIFICATION</scope>
</reference>
<name>A0A4W6DQ10_LATCA</name>
<dbReference type="InterPro" id="IPR036264">
    <property type="entry name" value="Bact_exopeptidase_dim_dom"/>
</dbReference>
<evidence type="ECO:0000313" key="2">
    <source>
        <dbReference type="Proteomes" id="UP000314980"/>
    </source>
</evidence>
<sequence>MCDGSELLEGLKQRLSCRIDEEKTKLHSLSKDIWSHPELAYEERKAHDRLVEFFRLEEGWNVDSHFKLETAFRATWGAGGSEQRDVVNVGFLCEYDALPGIGHACGHNLIAEVGAAAALGLKAVLENTNNLPVRVQVTVLGTPAEEDGGGKIDMIREGAFEGLDVVFMAHPSKEDAIYLPCLANHDVTIKYHGKASHASAYPWEGINALDAAVLCYNNLSVLTTADEARLESSWLK</sequence>
<dbReference type="InterPro" id="IPR052030">
    <property type="entry name" value="Peptidase_M20/M20A_hydrolases"/>
</dbReference>
<evidence type="ECO:0000313" key="1">
    <source>
        <dbReference type="Ensembl" id="ENSLCAP00010026994.1"/>
    </source>
</evidence>
<dbReference type="GO" id="GO:0016805">
    <property type="term" value="F:dipeptidase activity"/>
    <property type="evidence" value="ECO:0007669"/>
    <property type="project" value="TreeGrafter"/>
</dbReference>
<dbReference type="Ensembl" id="ENSLCAT00010027567.1">
    <property type="protein sequence ID" value="ENSLCAP00010026994.1"/>
    <property type="gene ID" value="ENSLCAG00010012648.1"/>
</dbReference>
<dbReference type="PANTHER" id="PTHR30575:SF0">
    <property type="entry name" value="XAA-ARG DIPEPTIDASE"/>
    <property type="match status" value="1"/>
</dbReference>
<dbReference type="InterPro" id="IPR002933">
    <property type="entry name" value="Peptidase_M20"/>
</dbReference>